<organism evidence="2 3">
    <name type="scientific">Nocardioides taihuensis</name>
    <dbReference type="NCBI Taxonomy" id="1835606"/>
    <lineage>
        <taxon>Bacteria</taxon>
        <taxon>Bacillati</taxon>
        <taxon>Actinomycetota</taxon>
        <taxon>Actinomycetes</taxon>
        <taxon>Propionibacteriales</taxon>
        <taxon>Nocardioidaceae</taxon>
        <taxon>Nocardioides</taxon>
    </lineage>
</organism>
<gene>
    <name evidence="2" type="ORF">ACFPGP_22220</name>
</gene>
<accession>A0ABW0BPS5</accession>
<dbReference type="Proteomes" id="UP001596087">
    <property type="component" value="Unassembled WGS sequence"/>
</dbReference>
<dbReference type="InterPro" id="IPR047794">
    <property type="entry name" value="C45_proenzyme-like"/>
</dbReference>
<dbReference type="Gene3D" id="1.10.10.2120">
    <property type="match status" value="1"/>
</dbReference>
<name>A0ABW0BPS5_9ACTN</name>
<dbReference type="Gene3D" id="3.60.60.10">
    <property type="entry name" value="Penicillin V Acylase, Chain A"/>
    <property type="match status" value="1"/>
</dbReference>
<dbReference type="PANTHER" id="PTHR34180:SF1">
    <property type="entry name" value="BETA-ALANYL-DOPAMINE_CARCININE HYDROLASE"/>
    <property type="match status" value="1"/>
</dbReference>
<dbReference type="InterPro" id="IPR005079">
    <property type="entry name" value="Peptidase_C45_hydrolase"/>
</dbReference>
<sequence length="397" mass="43621">MSRAVPYRRIRVSGTAHERGVQYGQQAREEVLHCRTAYEEAFQKSVGWTWAQAVEATSHLVAPVEDAFPQYLDEMRGIAEGTGVTFEDVFTMNARTEVIWAATVRQSEAERAWLARECSAFALLPSRTEDGHTLVGQNWDWLVHSFDSLVVLEVEQPDLPNFVTVVEAGLLAKSTMNSAGLGVAVNALVTSADTAQPGIPFHVLIRAFADCESLSDAVYIASHHVRSSSGNYLIGHADGIAVNLETVPGDYRGITPILPVDDALVHTNHFVRDVPGSRDVAHYAMADSLVRLQLVQRSIAESIAPLTVDALRCALSDHADFPAAVCCHPDPREPRWQQWATVMSVVLDLDARTMYLSDGNPCQNEYRSLTFEGLLDKPSRLAVLREQLEGGSRDIAS</sequence>
<dbReference type="RefSeq" id="WP_378593512.1">
    <property type="nucleotide sequence ID" value="NZ_JBHSKD010000027.1"/>
</dbReference>
<evidence type="ECO:0000313" key="3">
    <source>
        <dbReference type="Proteomes" id="UP001596087"/>
    </source>
</evidence>
<dbReference type="InterPro" id="IPR047801">
    <property type="entry name" value="Peptidase_C45"/>
</dbReference>
<dbReference type="PANTHER" id="PTHR34180">
    <property type="entry name" value="PEPTIDASE C45"/>
    <property type="match status" value="1"/>
</dbReference>
<dbReference type="GO" id="GO:0016746">
    <property type="term" value="F:acyltransferase activity"/>
    <property type="evidence" value="ECO:0007669"/>
    <property type="project" value="UniProtKB-KW"/>
</dbReference>
<keyword evidence="3" id="KW-1185">Reference proteome</keyword>
<evidence type="ECO:0000313" key="2">
    <source>
        <dbReference type="EMBL" id="MFC5179409.1"/>
    </source>
</evidence>
<dbReference type="EMBL" id="JBHSKD010000027">
    <property type="protein sequence ID" value="MFC5179409.1"/>
    <property type="molecule type" value="Genomic_DNA"/>
</dbReference>
<proteinExistence type="predicted"/>
<protein>
    <submittedName>
        <fullName evidence="2">C45 family autoproteolytic acyltransferase/hydrolase</fullName>
    </submittedName>
</protein>
<keyword evidence="2" id="KW-0012">Acyltransferase</keyword>
<keyword evidence="2" id="KW-0808">Transferase</keyword>
<feature type="domain" description="Peptidase C45 hydrolase" evidence="1">
    <location>
        <begin position="128"/>
        <end position="361"/>
    </location>
</feature>
<dbReference type="Pfam" id="PF03417">
    <property type="entry name" value="AAT"/>
    <property type="match status" value="1"/>
</dbReference>
<dbReference type="NCBIfam" id="NF040521">
    <property type="entry name" value="C45_proenzyme"/>
    <property type="match status" value="1"/>
</dbReference>
<comment type="caution">
    <text evidence="2">The sequence shown here is derived from an EMBL/GenBank/DDBJ whole genome shotgun (WGS) entry which is preliminary data.</text>
</comment>
<evidence type="ECO:0000259" key="1">
    <source>
        <dbReference type="Pfam" id="PF03417"/>
    </source>
</evidence>
<reference evidence="3" key="1">
    <citation type="journal article" date="2019" name="Int. J. Syst. Evol. Microbiol.">
        <title>The Global Catalogue of Microorganisms (GCM) 10K type strain sequencing project: providing services to taxonomists for standard genome sequencing and annotation.</title>
        <authorList>
            <consortium name="The Broad Institute Genomics Platform"/>
            <consortium name="The Broad Institute Genome Sequencing Center for Infectious Disease"/>
            <person name="Wu L."/>
            <person name="Ma J."/>
        </authorList>
    </citation>
    <scope>NUCLEOTIDE SEQUENCE [LARGE SCALE GENOMIC DNA]</scope>
    <source>
        <strain evidence="3">DFY41</strain>
    </source>
</reference>